<accession>A0A6J4MQJ4</accession>
<evidence type="ECO:0000259" key="3">
    <source>
        <dbReference type="Pfam" id="PF01464"/>
    </source>
</evidence>
<dbReference type="Gene3D" id="1.10.530.10">
    <property type="match status" value="1"/>
</dbReference>
<dbReference type="PANTHER" id="PTHR37423">
    <property type="entry name" value="SOLUBLE LYTIC MUREIN TRANSGLYCOSYLASE-RELATED"/>
    <property type="match status" value="1"/>
</dbReference>
<organism evidence="4">
    <name type="scientific">uncultured Gemmatimonadota bacterium</name>
    <dbReference type="NCBI Taxonomy" id="203437"/>
    <lineage>
        <taxon>Bacteria</taxon>
        <taxon>Pseudomonadati</taxon>
        <taxon>Gemmatimonadota</taxon>
        <taxon>environmental samples</taxon>
    </lineage>
</organism>
<dbReference type="SUPFAM" id="SSF53955">
    <property type="entry name" value="Lysozyme-like"/>
    <property type="match status" value="1"/>
</dbReference>
<proteinExistence type="inferred from homology"/>
<dbReference type="Pfam" id="PF01464">
    <property type="entry name" value="SLT"/>
    <property type="match status" value="1"/>
</dbReference>
<reference evidence="4" key="1">
    <citation type="submission" date="2020-02" db="EMBL/GenBank/DDBJ databases">
        <authorList>
            <person name="Meier V. D."/>
        </authorList>
    </citation>
    <scope>NUCLEOTIDE SEQUENCE</scope>
    <source>
        <strain evidence="4">AVDCRST_MAG89</strain>
    </source>
</reference>
<dbReference type="InterPro" id="IPR023346">
    <property type="entry name" value="Lysozyme-like_dom_sf"/>
</dbReference>
<protein>
    <submittedName>
        <fullName evidence="4">GH23</fullName>
    </submittedName>
</protein>
<comment type="similarity">
    <text evidence="1">Belongs to the transglycosylase Slt family.</text>
</comment>
<dbReference type="EMBL" id="CADCTV010000836">
    <property type="protein sequence ID" value="CAA9364461.1"/>
    <property type="molecule type" value="Genomic_DNA"/>
</dbReference>
<dbReference type="CDD" id="cd16896">
    <property type="entry name" value="LT_Slt70-like"/>
    <property type="match status" value="1"/>
</dbReference>
<evidence type="ECO:0000256" key="2">
    <source>
        <dbReference type="SAM" id="MobiDB-lite"/>
    </source>
</evidence>
<dbReference type="PANTHER" id="PTHR37423:SF2">
    <property type="entry name" value="MEMBRANE-BOUND LYTIC MUREIN TRANSGLYCOSYLASE C"/>
    <property type="match status" value="1"/>
</dbReference>
<name>A0A6J4MQJ4_9BACT</name>
<evidence type="ECO:0000256" key="1">
    <source>
        <dbReference type="ARBA" id="ARBA00007734"/>
    </source>
</evidence>
<gene>
    <name evidence="4" type="ORF">AVDCRST_MAG89-3985</name>
</gene>
<feature type="region of interest" description="Disordered" evidence="2">
    <location>
        <begin position="1"/>
        <end position="65"/>
    </location>
</feature>
<evidence type="ECO:0000313" key="4">
    <source>
        <dbReference type="EMBL" id="CAA9364461.1"/>
    </source>
</evidence>
<dbReference type="InterPro" id="IPR008258">
    <property type="entry name" value="Transglycosylase_SLT_dom_1"/>
</dbReference>
<sequence>MHTLRKRPTPPWQRTSQDPVHPVGRARRRFPAAEAEPQLHARYRRSFDGAGDPRINGTSTDQRVSGGVLLPRRRAGSAYERVRGSRAVKYGVMGLCVVGTATPLAIARMNEMRTDPSHERQLSVIPEITGPKVLNDGAVGQAWREARLEVADKKVGARDQVIQEKLEAFKSYNVSRDLAEDIYDIALEENIDPDIAFGLVRTESSFKNQATSHVGAIGLTQLMPATARWLKKDVTIRDLRDSRTNLRIGFKYLNDLIKKYDGDTKLALLAYNRGPGTVDRVLKRGGDPDNGYPDMVLKGQGSH</sequence>
<dbReference type="AlphaFoldDB" id="A0A6J4MQJ4"/>
<feature type="domain" description="Transglycosylase SLT" evidence="3">
    <location>
        <begin position="186"/>
        <end position="287"/>
    </location>
</feature>